<evidence type="ECO:0000256" key="2">
    <source>
        <dbReference type="ARBA" id="ARBA00008016"/>
    </source>
</evidence>
<evidence type="ECO:0000256" key="10">
    <source>
        <dbReference type="RuleBase" id="RU000578"/>
    </source>
</evidence>
<comment type="subcellular location">
    <subcellularLocation>
        <location evidence="1 9 10">Cytoplasm</location>
    </subcellularLocation>
</comment>
<keyword evidence="9 10" id="KW-0234">DNA repair</keyword>
<evidence type="ECO:0000256" key="9">
    <source>
        <dbReference type="HAMAP-Rule" id="MF_00365"/>
    </source>
</evidence>
<evidence type="ECO:0000313" key="13">
    <source>
        <dbReference type="EMBL" id="AUX37586.1"/>
    </source>
</evidence>
<keyword evidence="7 9" id="KW-0067">ATP-binding</keyword>
<sequence>MSAPHDERQEHLPSLLLERLHVREFRNLGRVDVEPAPRLNVIAGNNGQGKTSLLEAIYFAATSRSFRTHRVAELVRHGAAVTSARARFVERRDALPPLAREQTAAVEQKRCVVRIDGNRPPSLSSFATRSPVVAFHTEELALSTGPASARRTLLDRLALFMDPQSADHRARYAQALRARHELLHRGGGASAQAGAELDAFEELCALHGAALTRARAAAVEALAPELARAFARIAAPDLTLAARYAPGGASDAAQAREALREHRRRDAHRPSAGFGPHRDDLVLELDGHPARVVASQGQHRALTLSLKAAETAAIASVRGVEPILLLDDVSSELDPDRTAALFTFLGMARGQVFLTTTRRDLIVTPGVPASERRDFHVEGGALS</sequence>
<dbReference type="SUPFAM" id="SSF52540">
    <property type="entry name" value="P-loop containing nucleoside triphosphate hydrolases"/>
    <property type="match status" value="1"/>
</dbReference>
<dbReference type="Proteomes" id="UP000295497">
    <property type="component" value="Chromosome"/>
</dbReference>
<comment type="similarity">
    <text evidence="2 9 10">Belongs to the RecF family.</text>
</comment>
<protein>
    <recommendedName>
        <fullName evidence="3 9">DNA replication and repair protein RecF</fullName>
    </recommendedName>
</protein>
<evidence type="ECO:0000256" key="3">
    <source>
        <dbReference type="ARBA" id="ARBA00020170"/>
    </source>
</evidence>
<dbReference type="InterPro" id="IPR018078">
    <property type="entry name" value="DNA-binding_RecF_CS"/>
</dbReference>
<dbReference type="PROSITE" id="PS00618">
    <property type="entry name" value="RECF_2"/>
    <property type="match status" value="1"/>
</dbReference>
<dbReference type="Gene3D" id="1.20.1050.90">
    <property type="entry name" value="RecF/RecN/SMC, N-terminal domain"/>
    <property type="match status" value="1"/>
</dbReference>
<keyword evidence="8 9" id="KW-0238">DNA-binding</keyword>
<evidence type="ECO:0000256" key="1">
    <source>
        <dbReference type="ARBA" id="ARBA00004496"/>
    </source>
</evidence>
<dbReference type="EMBL" id="CP012672">
    <property type="protein sequence ID" value="AUX37586.1"/>
    <property type="molecule type" value="Genomic_DNA"/>
</dbReference>
<evidence type="ECO:0000256" key="4">
    <source>
        <dbReference type="ARBA" id="ARBA00022490"/>
    </source>
</evidence>
<dbReference type="RefSeq" id="WP_129580190.1">
    <property type="nucleotide sequence ID" value="NZ_CP012672.1"/>
</dbReference>
<dbReference type="NCBIfam" id="TIGR00611">
    <property type="entry name" value="recf"/>
    <property type="match status" value="1"/>
</dbReference>
<evidence type="ECO:0000313" key="14">
    <source>
        <dbReference type="Proteomes" id="UP000295497"/>
    </source>
</evidence>
<dbReference type="InterPro" id="IPR003395">
    <property type="entry name" value="RecF/RecN/SMC_N"/>
</dbReference>
<feature type="domain" description="RecF/RecN/SMC N-terminal" evidence="12">
    <location>
        <begin position="17"/>
        <end position="361"/>
    </location>
</feature>
<gene>
    <name evidence="9 13" type="primary">recF</name>
    <name evidence="13" type="ORF">SOCE836_098150</name>
</gene>
<dbReference type="HAMAP" id="MF_00365">
    <property type="entry name" value="RecF"/>
    <property type="match status" value="1"/>
</dbReference>
<dbReference type="GO" id="GO:0005737">
    <property type="term" value="C:cytoplasm"/>
    <property type="evidence" value="ECO:0007669"/>
    <property type="project" value="UniProtKB-SubCell"/>
</dbReference>
<reference evidence="13 14" key="1">
    <citation type="submission" date="2015-09" db="EMBL/GenBank/DDBJ databases">
        <title>Sorangium comparison.</title>
        <authorList>
            <person name="Zaburannyi N."/>
            <person name="Bunk B."/>
            <person name="Overmann J."/>
            <person name="Mueller R."/>
        </authorList>
    </citation>
    <scope>NUCLEOTIDE SEQUENCE [LARGE SCALE GENOMIC DNA]</scope>
    <source>
        <strain evidence="13 14">So ce836</strain>
    </source>
</reference>
<evidence type="ECO:0000259" key="12">
    <source>
        <dbReference type="Pfam" id="PF02463"/>
    </source>
</evidence>
<feature type="binding site" evidence="9">
    <location>
        <begin position="44"/>
        <end position="51"/>
    </location>
    <ligand>
        <name>ATP</name>
        <dbReference type="ChEBI" id="CHEBI:30616"/>
    </ligand>
</feature>
<dbReference type="GO" id="GO:0003697">
    <property type="term" value="F:single-stranded DNA binding"/>
    <property type="evidence" value="ECO:0007669"/>
    <property type="project" value="UniProtKB-UniRule"/>
</dbReference>
<evidence type="ECO:0000256" key="7">
    <source>
        <dbReference type="ARBA" id="ARBA00022840"/>
    </source>
</evidence>
<dbReference type="GO" id="GO:0009432">
    <property type="term" value="P:SOS response"/>
    <property type="evidence" value="ECO:0007669"/>
    <property type="project" value="UniProtKB-UniRule"/>
</dbReference>
<name>A0A4P2R4A3_SORCE</name>
<evidence type="ECO:0000256" key="5">
    <source>
        <dbReference type="ARBA" id="ARBA00022705"/>
    </source>
</evidence>
<dbReference type="Gene3D" id="3.40.50.300">
    <property type="entry name" value="P-loop containing nucleotide triphosphate hydrolases"/>
    <property type="match status" value="1"/>
</dbReference>
<dbReference type="GO" id="GO:0000731">
    <property type="term" value="P:DNA synthesis involved in DNA repair"/>
    <property type="evidence" value="ECO:0007669"/>
    <property type="project" value="TreeGrafter"/>
</dbReference>
<organism evidence="13 14">
    <name type="scientific">Sorangium cellulosum</name>
    <name type="common">Polyangium cellulosum</name>
    <dbReference type="NCBI Taxonomy" id="56"/>
    <lineage>
        <taxon>Bacteria</taxon>
        <taxon>Pseudomonadati</taxon>
        <taxon>Myxococcota</taxon>
        <taxon>Polyangia</taxon>
        <taxon>Polyangiales</taxon>
        <taxon>Polyangiaceae</taxon>
        <taxon>Sorangium</taxon>
    </lineage>
</organism>
<accession>A0A4P2R4A3</accession>
<dbReference type="AlphaFoldDB" id="A0A4P2R4A3"/>
<keyword evidence="5 9" id="KW-0235">DNA replication</keyword>
<dbReference type="InterPro" id="IPR027417">
    <property type="entry name" value="P-loop_NTPase"/>
</dbReference>
<dbReference type="InterPro" id="IPR042174">
    <property type="entry name" value="RecF_2"/>
</dbReference>
<proteinExistence type="inferred from homology"/>
<dbReference type="InterPro" id="IPR001238">
    <property type="entry name" value="DNA-binding_RecF"/>
</dbReference>
<keyword evidence="6 9" id="KW-0547">Nucleotide-binding</keyword>
<dbReference type="GO" id="GO:0006302">
    <property type="term" value="P:double-strand break repair"/>
    <property type="evidence" value="ECO:0007669"/>
    <property type="project" value="TreeGrafter"/>
</dbReference>
<keyword evidence="4 9" id="KW-0963">Cytoplasm</keyword>
<dbReference type="Pfam" id="PF02463">
    <property type="entry name" value="SMC_N"/>
    <property type="match status" value="1"/>
</dbReference>
<evidence type="ECO:0000256" key="11">
    <source>
        <dbReference type="SAM" id="MobiDB-lite"/>
    </source>
</evidence>
<keyword evidence="9 10" id="KW-0742">SOS response</keyword>
<dbReference type="GO" id="GO:0006260">
    <property type="term" value="P:DNA replication"/>
    <property type="evidence" value="ECO:0007669"/>
    <property type="project" value="UniProtKB-UniRule"/>
</dbReference>
<evidence type="ECO:0000256" key="8">
    <source>
        <dbReference type="ARBA" id="ARBA00023125"/>
    </source>
</evidence>
<comment type="function">
    <text evidence="9 10">The RecF protein is involved in DNA metabolism; it is required for DNA replication and normal SOS inducibility. RecF binds preferentially to single-stranded, linear DNA. It also seems to bind ATP.</text>
</comment>
<dbReference type="GO" id="GO:0005524">
    <property type="term" value="F:ATP binding"/>
    <property type="evidence" value="ECO:0007669"/>
    <property type="project" value="UniProtKB-UniRule"/>
</dbReference>
<evidence type="ECO:0000256" key="6">
    <source>
        <dbReference type="ARBA" id="ARBA00022741"/>
    </source>
</evidence>
<dbReference type="PANTHER" id="PTHR32182">
    <property type="entry name" value="DNA REPLICATION AND REPAIR PROTEIN RECF"/>
    <property type="match status" value="1"/>
</dbReference>
<feature type="region of interest" description="Disordered" evidence="11">
    <location>
        <begin position="252"/>
        <end position="280"/>
    </location>
</feature>
<keyword evidence="9 10" id="KW-0227">DNA damage</keyword>
<dbReference type="PANTHER" id="PTHR32182:SF0">
    <property type="entry name" value="DNA REPLICATION AND REPAIR PROTEIN RECF"/>
    <property type="match status" value="1"/>
</dbReference>